<evidence type="ECO:0000313" key="2">
    <source>
        <dbReference type="EMBL" id="RED50243.1"/>
    </source>
</evidence>
<dbReference type="RefSeq" id="WP_116039183.1">
    <property type="nucleotide sequence ID" value="NZ_QRDX01000001.1"/>
</dbReference>
<name>A0A3D9HL93_9FLAO</name>
<proteinExistence type="predicted"/>
<dbReference type="EMBL" id="QRDX01000001">
    <property type="protein sequence ID" value="RED50243.1"/>
    <property type="molecule type" value="Genomic_DNA"/>
</dbReference>
<feature type="domain" description="3-keto-alpha-glucoside-1,2-lyase/3-keto-2-hydroxy-glucal hydratase" evidence="1">
    <location>
        <begin position="46"/>
        <end position="248"/>
    </location>
</feature>
<comment type="caution">
    <text evidence="2">The sequence shown here is derived from an EMBL/GenBank/DDBJ whole genome shotgun (WGS) entry which is preliminary data.</text>
</comment>
<evidence type="ECO:0000259" key="1">
    <source>
        <dbReference type="Pfam" id="PF06439"/>
    </source>
</evidence>
<dbReference type="GO" id="GO:0016787">
    <property type="term" value="F:hydrolase activity"/>
    <property type="evidence" value="ECO:0007669"/>
    <property type="project" value="InterPro"/>
</dbReference>
<evidence type="ECO:0000313" key="3">
    <source>
        <dbReference type="Proteomes" id="UP000256629"/>
    </source>
</evidence>
<dbReference type="Gene3D" id="2.60.120.560">
    <property type="entry name" value="Exo-inulinase, domain 1"/>
    <property type="match status" value="1"/>
</dbReference>
<sequence length="250" mass="28578">MVFIKIFPVLFVVLVFFGCRDNSQSDAKKINQTNKNNSKKEVQTSEWINLFDGSSLNQWRGYLMDDMPNEWTIQDNVLVFIPSEEGGKSIITKDKFNNFILSIEWKISKGGNSGIFWGVYEDEEFSEAYHTGPEIQILDNASHPDAKINPKFHQAGALYDLVQPKHDVCKPAGEWNLCELEVNHETNKGSVALNGVQIVSFSLSGSEWEEMIKKSKFKDWDGFGKYHSGHIGLQDHGDKVWFKNIKIKRL</sequence>
<gene>
    <name evidence="2" type="ORF">DFQ02_101268</name>
</gene>
<dbReference type="Pfam" id="PF06439">
    <property type="entry name" value="3keto-disac_hyd"/>
    <property type="match status" value="1"/>
</dbReference>
<dbReference type="PROSITE" id="PS51257">
    <property type="entry name" value="PROKAR_LIPOPROTEIN"/>
    <property type="match status" value="1"/>
</dbReference>
<keyword evidence="3" id="KW-1185">Reference proteome</keyword>
<organism evidence="2 3">
    <name type="scientific">Seonamhaeicola aphaedonensis</name>
    <dbReference type="NCBI Taxonomy" id="1461338"/>
    <lineage>
        <taxon>Bacteria</taxon>
        <taxon>Pseudomonadati</taxon>
        <taxon>Bacteroidota</taxon>
        <taxon>Flavobacteriia</taxon>
        <taxon>Flavobacteriales</taxon>
        <taxon>Flavobacteriaceae</taxon>
    </lineage>
</organism>
<protein>
    <submittedName>
        <fullName evidence="2">Uncharacterized protein DUF1080</fullName>
    </submittedName>
</protein>
<dbReference type="Proteomes" id="UP000256629">
    <property type="component" value="Unassembled WGS sequence"/>
</dbReference>
<dbReference type="OrthoDB" id="9806233at2"/>
<accession>A0A3D9HL93</accession>
<dbReference type="InterPro" id="IPR010496">
    <property type="entry name" value="AL/BT2_dom"/>
</dbReference>
<dbReference type="AlphaFoldDB" id="A0A3D9HL93"/>
<reference evidence="2 3" key="1">
    <citation type="submission" date="2018-07" db="EMBL/GenBank/DDBJ databases">
        <title>Genomic Encyclopedia of Type Strains, Phase III (KMG-III): the genomes of soil and plant-associated and newly described type strains.</title>
        <authorList>
            <person name="Whitman W."/>
        </authorList>
    </citation>
    <scope>NUCLEOTIDE SEQUENCE [LARGE SCALE GENOMIC DNA]</scope>
    <source>
        <strain evidence="2 3">CECT 8487</strain>
    </source>
</reference>